<reference evidence="1 2" key="1">
    <citation type="submission" date="2018-08" db="EMBL/GenBank/DDBJ databases">
        <authorList>
            <person name="Khan S.A."/>
        </authorList>
    </citation>
    <scope>NUCLEOTIDE SEQUENCE [LARGE SCALE GENOMIC DNA]</scope>
    <source>
        <strain evidence="1 2">GTF-13</strain>
    </source>
</reference>
<evidence type="ECO:0000313" key="2">
    <source>
        <dbReference type="Proteomes" id="UP000280792"/>
    </source>
</evidence>
<dbReference type="InterPro" id="IPR021974">
    <property type="entry name" value="DUF3581"/>
</dbReference>
<sequence length="234" mass="26491">MLERFHINIDDKFCFTREQSSEFAKRIANDFNVIHDVDAKRFCVPGDLLFAMVLSKTGISTTMRFTFSGMVTDGIALSLHESTDRCLSICDENGKEYLDVERSGQTSNDQSMIEQLVRSYVSFSGMNFPHLLVPLMKEHGVMFNPDRPLVIYESMALELERLDLSAPTVEFSGAALDVAGKRGNVTMNFRFIENGEVVGCGEKRMILSNLRSYEQPVIDQLIDDFNDRKSRFAA</sequence>
<organism evidence="1 2">
    <name type="scientific">Aestuariirhabdus litorea</name>
    <dbReference type="NCBI Taxonomy" id="2528527"/>
    <lineage>
        <taxon>Bacteria</taxon>
        <taxon>Pseudomonadati</taxon>
        <taxon>Pseudomonadota</taxon>
        <taxon>Gammaproteobacteria</taxon>
        <taxon>Oceanospirillales</taxon>
        <taxon>Aestuariirhabdaceae</taxon>
        <taxon>Aestuariirhabdus</taxon>
    </lineage>
</organism>
<dbReference type="RefSeq" id="WP_125014772.1">
    <property type="nucleotide sequence ID" value="NZ_QWEZ01000001.1"/>
</dbReference>
<reference evidence="1 2" key="2">
    <citation type="submission" date="2018-12" db="EMBL/GenBank/DDBJ databases">
        <title>Simiduia agarivorans gen. nov., sp. nov., a marine, agarolytic bacterium isolated from shallow coastal water from Keelung, Taiwan.</title>
        <authorList>
            <person name="Shieh W.Y."/>
        </authorList>
    </citation>
    <scope>NUCLEOTIDE SEQUENCE [LARGE SCALE GENOMIC DNA]</scope>
    <source>
        <strain evidence="1 2">GTF-13</strain>
    </source>
</reference>
<dbReference type="Proteomes" id="UP000280792">
    <property type="component" value="Unassembled WGS sequence"/>
</dbReference>
<keyword evidence="2" id="KW-1185">Reference proteome</keyword>
<accession>A0A3P3VRN1</accession>
<dbReference type="Pfam" id="PF12119">
    <property type="entry name" value="DUF3581"/>
    <property type="match status" value="1"/>
</dbReference>
<dbReference type="AlphaFoldDB" id="A0A3P3VRN1"/>
<proteinExistence type="predicted"/>
<protein>
    <submittedName>
        <fullName evidence="1">DUF3581 family protein</fullName>
    </submittedName>
</protein>
<name>A0A3P3VRN1_9GAMM</name>
<comment type="caution">
    <text evidence="1">The sequence shown here is derived from an EMBL/GenBank/DDBJ whole genome shotgun (WGS) entry which is preliminary data.</text>
</comment>
<gene>
    <name evidence="1" type="ORF">D0544_04335</name>
</gene>
<evidence type="ECO:0000313" key="1">
    <source>
        <dbReference type="EMBL" id="RRJ85442.1"/>
    </source>
</evidence>
<dbReference type="EMBL" id="QWEZ01000001">
    <property type="protein sequence ID" value="RRJ85442.1"/>
    <property type="molecule type" value="Genomic_DNA"/>
</dbReference>